<evidence type="ECO:0000259" key="2">
    <source>
        <dbReference type="Pfam" id="PF00149"/>
    </source>
</evidence>
<keyword evidence="1" id="KW-1133">Transmembrane helix</keyword>
<evidence type="ECO:0000313" key="5">
    <source>
        <dbReference type="EMBL" id="TRZ26283.1"/>
    </source>
</evidence>
<dbReference type="OrthoDB" id="27234at2759"/>
<dbReference type="Pfam" id="PF24384">
    <property type="entry name" value="Ig_TMM62"/>
    <property type="match status" value="1"/>
</dbReference>
<feature type="domain" description="TMEM62 C-terminal" evidence="4">
    <location>
        <begin position="441"/>
        <end position="567"/>
    </location>
</feature>
<feature type="transmembrane region" description="Helical" evidence="1">
    <location>
        <begin position="435"/>
        <end position="455"/>
    </location>
</feature>
<dbReference type="AlphaFoldDB" id="A0A8K1LUN5"/>
<sequence length="647" mass="73190">MLGLAAGLLAAAAVALLLDWLNIKSKLTWHSSGSKLSCLSASVDSSDSSPQGIPEAFRVELAMKVSDIHISKFRDPKRAPDFEKFCSETIDVIQPALVLATGDLTDAKTRDKLGSEQIEDEWKTYQSILKRSRVMEKTKWIDIKGNHDSFNIPHLDSVQNYYRKYSAWHKDGSFHYIHTTSFGNYSFICVDATLNPGPKRPYNFFGILNMNQMAELSLMAKESLHSNHTIWFGHYPTSTIISPSPGIRTLMSSATAYLCGHLHTMGGLMPVLHSQHSGGTLELELGDWMDNRRYRVLAFDHDLLSFADLNFEEWPVVLITNPKSFLYSSSTHEPLVRILHSTHIRILAFSPSVIISVKVYIDGVHLGNAQQVSGPLYVLKWSPQNYSEGFHRIDVTVQDASGRIGTRGHLFGMEENLSLRFDFWPSVILLTDHYVLARVLFGLIVLIQITLLVVFRHLQKPALKGKPGLLTLTSYSLHVFSKTNTFYYSILVLNLYTILGPWFVGELIDGQMGACFSFGVFVGGAFLQGSMTFVVGILQLLFFNLPLMAYLCWCLWMRCQGHSFRSHIRHVRRLVPVLVHLAMALLLAWQVYSCYFLQRTYGTLAFFLSPMRTWLVALTTALIYKTWTLKSSELRTYITEIKNCQSS</sequence>
<dbReference type="InterPro" id="IPR029052">
    <property type="entry name" value="Metallo-depent_PP-like"/>
</dbReference>
<dbReference type="InterPro" id="IPR056229">
    <property type="entry name" value="Ig_TMM62"/>
</dbReference>
<organism evidence="5 6">
    <name type="scientific">Zosterops borbonicus</name>
    <dbReference type="NCBI Taxonomy" id="364589"/>
    <lineage>
        <taxon>Eukaryota</taxon>
        <taxon>Metazoa</taxon>
        <taxon>Chordata</taxon>
        <taxon>Craniata</taxon>
        <taxon>Vertebrata</taxon>
        <taxon>Euteleostomi</taxon>
        <taxon>Archelosauria</taxon>
        <taxon>Archosauria</taxon>
        <taxon>Dinosauria</taxon>
        <taxon>Saurischia</taxon>
        <taxon>Theropoda</taxon>
        <taxon>Coelurosauria</taxon>
        <taxon>Aves</taxon>
        <taxon>Neognathae</taxon>
        <taxon>Neoaves</taxon>
        <taxon>Telluraves</taxon>
        <taxon>Australaves</taxon>
        <taxon>Passeriformes</taxon>
        <taxon>Sylvioidea</taxon>
        <taxon>Zosteropidae</taxon>
        <taxon>Zosterops</taxon>
    </lineage>
</organism>
<name>A0A8K1LUN5_9PASS</name>
<keyword evidence="6" id="KW-1185">Reference proteome</keyword>
<accession>A0A8K1LUN5</accession>
<dbReference type="SUPFAM" id="SSF56300">
    <property type="entry name" value="Metallo-dependent phosphatases"/>
    <property type="match status" value="1"/>
</dbReference>
<comment type="caution">
    <text evidence="5">The sequence shown here is derived from an EMBL/GenBank/DDBJ whole genome shotgun (WGS) entry which is preliminary data.</text>
</comment>
<dbReference type="InterPro" id="IPR041871">
    <property type="entry name" value="MPP_TMEM62"/>
</dbReference>
<dbReference type="CDD" id="cd07401">
    <property type="entry name" value="MPP_TMEM62_N"/>
    <property type="match status" value="1"/>
</dbReference>
<feature type="domain" description="Calcineurin-like phosphoesterase" evidence="2">
    <location>
        <begin position="65"/>
        <end position="264"/>
    </location>
</feature>
<evidence type="ECO:0000313" key="6">
    <source>
        <dbReference type="Proteomes" id="UP000796761"/>
    </source>
</evidence>
<proteinExistence type="predicted"/>
<evidence type="ECO:0008006" key="7">
    <source>
        <dbReference type="Google" id="ProtNLM"/>
    </source>
</evidence>
<keyword evidence="1" id="KW-0472">Membrane</keyword>
<evidence type="ECO:0000259" key="4">
    <source>
        <dbReference type="Pfam" id="PF24394"/>
    </source>
</evidence>
<gene>
    <name evidence="5" type="ORF">HGM15179_000895</name>
</gene>
<dbReference type="Proteomes" id="UP000796761">
    <property type="component" value="Unassembled WGS sequence"/>
</dbReference>
<keyword evidence="1" id="KW-0812">Transmembrane</keyword>
<feature type="domain" description="TMEM62 Ig-like" evidence="3">
    <location>
        <begin position="312"/>
        <end position="404"/>
    </location>
</feature>
<feature type="transmembrane region" description="Helical" evidence="1">
    <location>
        <begin position="486"/>
        <end position="505"/>
    </location>
</feature>
<dbReference type="Pfam" id="PF00149">
    <property type="entry name" value="Metallophos"/>
    <property type="match status" value="1"/>
</dbReference>
<dbReference type="InterPro" id="IPR004843">
    <property type="entry name" value="Calcineurin-like_PHP"/>
</dbReference>
<dbReference type="PANTHER" id="PTHR14795:SF0">
    <property type="entry name" value="TRANSMEMBRANE PROTEIN 62"/>
    <property type="match status" value="1"/>
</dbReference>
<dbReference type="EMBL" id="SWJQ01000015">
    <property type="protein sequence ID" value="TRZ26283.1"/>
    <property type="molecule type" value="Genomic_DNA"/>
</dbReference>
<evidence type="ECO:0000256" key="1">
    <source>
        <dbReference type="SAM" id="Phobius"/>
    </source>
</evidence>
<feature type="transmembrane region" description="Helical" evidence="1">
    <location>
        <begin position="574"/>
        <end position="592"/>
    </location>
</feature>
<feature type="transmembrane region" description="Helical" evidence="1">
    <location>
        <begin position="525"/>
        <end position="553"/>
    </location>
</feature>
<dbReference type="GO" id="GO:0016787">
    <property type="term" value="F:hydrolase activity"/>
    <property type="evidence" value="ECO:0007669"/>
    <property type="project" value="InterPro"/>
</dbReference>
<evidence type="ECO:0000259" key="3">
    <source>
        <dbReference type="Pfam" id="PF24384"/>
    </source>
</evidence>
<dbReference type="InterPro" id="IPR056230">
    <property type="entry name" value="TMEM62_C"/>
</dbReference>
<dbReference type="Gene3D" id="3.60.21.10">
    <property type="match status" value="1"/>
</dbReference>
<dbReference type="PANTHER" id="PTHR14795">
    <property type="entry name" value="HELICASE RELATED"/>
    <property type="match status" value="1"/>
</dbReference>
<feature type="transmembrane region" description="Helical" evidence="1">
    <location>
        <begin position="604"/>
        <end position="624"/>
    </location>
</feature>
<protein>
    <recommendedName>
        <fullName evidence="7">Transmembrane protein 62</fullName>
    </recommendedName>
</protein>
<dbReference type="Pfam" id="PF24394">
    <property type="entry name" value="TMEM62_C"/>
    <property type="match status" value="1"/>
</dbReference>
<reference evidence="5" key="1">
    <citation type="submission" date="2019-04" db="EMBL/GenBank/DDBJ databases">
        <title>Genome assembly of Zosterops borbonicus 15179.</title>
        <authorList>
            <person name="Leroy T."/>
            <person name="Anselmetti Y."/>
            <person name="Tilak M.-K."/>
            <person name="Nabholz B."/>
        </authorList>
    </citation>
    <scope>NUCLEOTIDE SEQUENCE</scope>
    <source>
        <strain evidence="5">HGM_15179</strain>
        <tissue evidence="5">Muscle</tissue>
    </source>
</reference>